<dbReference type="InterPro" id="IPR001537">
    <property type="entry name" value="SpoU_MeTrfase"/>
</dbReference>
<proteinExistence type="inferred from homology"/>
<dbReference type="InterPro" id="IPR051259">
    <property type="entry name" value="rRNA_Methyltransferase"/>
</dbReference>
<dbReference type="InterPro" id="IPR029026">
    <property type="entry name" value="tRNA_m1G_MTases_N"/>
</dbReference>
<dbReference type="PANTHER" id="PTHR43191:SF2">
    <property type="entry name" value="RRNA METHYLTRANSFERASE 3, MITOCHONDRIAL"/>
    <property type="match status" value="1"/>
</dbReference>
<keyword evidence="2" id="KW-0489">Methyltransferase</keyword>
<dbReference type="STRING" id="883161.HMPREF9306_00802"/>
<feature type="domain" description="MRM3-like substrate binding" evidence="5">
    <location>
        <begin position="20"/>
        <end position="97"/>
    </location>
</feature>
<protein>
    <submittedName>
        <fullName evidence="6">Uncharacterized protein</fullName>
    </submittedName>
</protein>
<comment type="caution">
    <text evidence="6">The sequence shown here is derived from an EMBL/GenBank/DDBJ whole genome shotgun (WGS) entry which is preliminary data.</text>
</comment>
<dbReference type="AlphaFoldDB" id="S2W0K1"/>
<dbReference type="PATRIC" id="fig|883161.3.peg.800"/>
<organism evidence="6 7">
    <name type="scientific">Propionimicrobium lymphophilum ACS-093-V-SCH5</name>
    <dbReference type="NCBI Taxonomy" id="883161"/>
    <lineage>
        <taxon>Bacteria</taxon>
        <taxon>Bacillati</taxon>
        <taxon>Actinomycetota</taxon>
        <taxon>Actinomycetes</taxon>
        <taxon>Propionibacteriales</taxon>
        <taxon>Propionibacteriaceae</taxon>
        <taxon>Propionimicrobium</taxon>
    </lineage>
</organism>
<keyword evidence="3" id="KW-0808">Transferase</keyword>
<keyword evidence="7" id="KW-1185">Reference proteome</keyword>
<dbReference type="Pfam" id="PF22435">
    <property type="entry name" value="MRM3-like_sub_bind"/>
    <property type="match status" value="1"/>
</dbReference>
<reference evidence="6 7" key="1">
    <citation type="submission" date="2013-04" db="EMBL/GenBank/DDBJ databases">
        <title>The Genome Sequence of Propionimicrobium lymphophilum ACS-093-V-SCH5.</title>
        <authorList>
            <consortium name="The Broad Institute Genomics Platform"/>
            <person name="Earl A."/>
            <person name="Ward D."/>
            <person name="Feldgarden M."/>
            <person name="Gevers D."/>
            <person name="Saerens B."/>
            <person name="Vaneechoutte M."/>
            <person name="Walker B."/>
            <person name="Young S."/>
            <person name="Zeng Q."/>
            <person name="Gargeya S."/>
            <person name="Fitzgerald M."/>
            <person name="Haas B."/>
            <person name="Abouelleil A."/>
            <person name="Allen A.W."/>
            <person name="Alvarado L."/>
            <person name="Arachchi H.M."/>
            <person name="Berlin A.M."/>
            <person name="Chapman S.B."/>
            <person name="Gainer-Dewar J."/>
            <person name="Goldberg J."/>
            <person name="Griggs A."/>
            <person name="Gujja S."/>
            <person name="Hansen M."/>
            <person name="Howarth C."/>
            <person name="Imamovic A."/>
            <person name="Ireland A."/>
            <person name="Larimer J."/>
            <person name="McCowan C."/>
            <person name="Murphy C."/>
            <person name="Pearson M."/>
            <person name="Poon T.W."/>
            <person name="Priest M."/>
            <person name="Roberts A."/>
            <person name="Saif S."/>
            <person name="Shea T."/>
            <person name="Sisk P."/>
            <person name="Sykes S."/>
            <person name="Wortman J."/>
            <person name="Nusbaum C."/>
            <person name="Birren B."/>
        </authorList>
    </citation>
    <scope>NUCLEOTIDE SEQUENCE [LARGE SCALE GENOMIC DNA]</scope>
    <source>
        <strain evidence="6 7">ACS-093-V-SCH5</strain>
    </source>
</reference>
<dbReference type="Gene3D" id="3.30.1330.30">
    <property type="match status" value="1"/>
</dbReference>
<evidence type="ECO:0000259" key="5">
    <source>
        <dbReference type="Pfam" id="PF22435"/>
    </source>
</evidence>
<dbReference type="GO" id="GO:0006396">
    <property type="term" value="P:RNA processing"/>
    <property type="evidence" value="ECO:0007669"/>
    <property type="project" value="InterPro"/>
</dbReference>
<accession>S2W0K1</accession>
<gene>
    <name evidence="6" type="ORF">HMPREF9306_00802</name>
</gene>
<dbReference type="CDD" id="cd18095">
    <property type="entry name" value="SpoU-like_rRNA-MTase"/>
    <property type="match status" value="1"/>
</dbReference>
<dbReference type="EMBL" id="AGZR01000005">
    <property type="protein sequence ID" value="EPD33268.1"/>
    <property type="molecule type" value="Genomic_DNA"/>
</dbReference>
<evidence type="ECO:0000256" key="1">
    <source>
        <dbReference type="ARBA" id="ARBA00007228"/>
    </source>
</evidence>
<dbReference type="GO" id="GO:0003723">
    <property type="term" value="F:RNA binding"/>
    <property type="evidence" value="ECO:0007669"/>
    <property type="project" value="InterPro"/>
</dbReference>
<evidence type="ECO:0000313" key="6">
    <source>
        <dbReference type="EMBL" id="EPD33268.1"/>
    </source>
</evidence>
<dbReference type="HOGENOM" id="CLU_021322_3_1_11"/>
<evidence type="ECO:0000259" key="4">
    <source>
        <dbReference type="Pfam" id="PF00588"/>
    </source>
</evidence>
<dbReference type="Pfam" id="PF00588">
    <property type="entry name" value="SpoU_methylase"/>
    <property type="match status" value="1"/>
</dbReference>
<dbReference type="GO" id="GO:0008173">
    <property type="term" value="F:RNA methyltransferase activity"/>
    <property type="evidence" value="ECO:0007669"/>
    <property type="project" value="InterPro"/>
</dbReference>
<feature type="domain" description="tRNA/rRNA methyltransferase SpoU type" evidence="4">
    <location>
        <begin position="114"/>
        <end position="253"/>
    </location>
</feature>
<dbReference type="Proteomes" id="UP000014417">
    <property type="component" value="Unassembled WGS sequence"/>
</dbReference>
<name>S2W0K1_9ACTN</name>
<dbReference type="Gene3D" id="3.40.1280.10">
    <property type="match status" value="1"/>
</dbReference>
<dbReference type="InterPro" id="IPR029028">
    <property type="entry name" value="Alpha/beta_knot_MTases"/>
</dbReference>
<dbReference type="GO" id="GO:0032259">
    <property type="term" value="P:methylation"/>
    <property type="evidence" value="ECO:0007669"/>
    <property type="project" value="UniProtKB-KW"/>
</dbReference>
<dbReference type="SUPFAM" id="SSF55315">
    <property type="entry name" value="L30e-like"/>
    <property type="match status" value="1"/>
</dbReference>
<evidence type="ECO:0000256" key="3">
    <source>
        <dbReference type="ARBA" id="ARBA00022679"/>
    </source>
</evidence>
<evidence type="ECO:0000313" key="7">
    <source>
        <dbReference type="Proteomes" id="UP000014417"/>
    </source>
</evidence>
<sequence length="260" mass="27332">MSSSEAFNEPSVTPLSKTRARSVRALLRKKERAATGLFLAEGMQAVSEAMNYGFVETLIVDDIERFAGDFEGLEVLVGTRQQLAGFSQTVNTQDVFAICRNPAVGLGAIGQAKLVVICSQIRDPGNAGTVVRCADAFGADAVIFTNDSVELTNAKTVRASVGSIFHLPIAVDVEFADAIDWAHKRGLNVLAADAGGESINSLDLSKPTAWVFGNEAWGLTADISAQCDAVASIPMRGKAESLNLSTAAAVCLFSSQSAQS</sequence>
<comment type="similarity">
    <text evidence="1">Belongs to the class IV-like SAM-binding methyltransferase superfamily. RNA methyltransferase TrmH family.</text>
</comment>
<dbReference type="PANTHER" id="PTHR43191">
    <property type="entry name" value="RRNA METHYLTRANSFERASE 3"/>
    <property type="match status" value="1"/>
</dbReference>
<dbReference type="SUPFAM" id="SSF75217">
    <property type="entry name" value="alpha/beta knot"/>
    <property type="match status" value="1"/>
</dbReference>
<dbReference type="InterPro" id="IPR029064">
    <property type="entry name" value="Ribosomal_eL30-like_sf"/>
</dbReference>
<dbReference type="InterPro" id="IPR053888">
    <property type="entry name" value="MRM3-like_sub_bind"/>
</dbReference>
<dbReference type="RefSeq" id="WP_016455643.1">
    <property type="nucleotide sequence ID" value="NZ_KE150269.1"/>
</dbReference>
<evidence type="ECO:0000256" key="2">
    <source>
        <dbReference type="ARBA" id="ARBA00022603"/>
    </source>
</evidence>